<dbReference type="InterPro" id="IPR000917">
    <property type="entry name" value="Sulfatase_N"/>
</dbReference>
<dbReference type="Proteomes" id="UP000683139">
    <property type="component" value="Unassembled WGS sequence"/>
</dbReference>
<feature type="transmembrane region" description="Helical" evidence="7">
    <location>
        <begin position="167"/>
        <end position="184"/>
    </location>
</feature>
<comment type="pathway">
    <text evidence="2">Cell wall biogenesis; lipoteichoic acid biosynthesis.</text>
</comment>
<reference evidence="9" key="1">
    <citation type="submission" date="2021-03" db="EMBL/GenBank/DDBJ databases">
        <title>Antimicrobial resistance genes in bacteria isolated from Japanese honey, and their potential for conferring macrolide and lincosamide resistance in the American foulbrood pathogen Paenibacillus larvae.</title>
        <authorList>
            <person name="Okamoto M."/>
            <person name="Kumagai M."/>
            <person name="Kanamori H."/>
            <person name="Takamatsu D."/>
        </authorList>
    </citation>
    <scope>NUCLEOTIDE SEQUENCE</scope>
    <source>
        <strain evidence="9">J40TS1</strain>
    </source>
</reference>
<dbReference type="RefSeq" id="WP_213518386.1">
    <property type="nucleotide sequence ID" value="NZ_BOSE01000008.1"/>
</dbReference>
<keyword evidence="5 7" id="KW-1133">Transmembrane helix</keyword>
<evidence type="ECO:0000256" key="5">
    <source>
        <dbReference type="ARBA" id="ARBA00022989"/>
    </source>
</evidence>
<keyword evidence="4 7" id="KW-0812">Transmembrane</keyword>
<organism evidence="9 10">
    <name type="scientific">Paenibacillus montaniterrae</name>
    <dbReference type="NCBI Taxonomy" id="429341"/>
    <lineage>
        <taxon>Bacteria</taxon>
        <taxon>Bacillati</taxon>
        <taxon>Bacillota</taxon>
        <taxon>Bacilli</taxon>
        <taxon>Bacillales</taxon>
        <taxon>Paenibacillaceae</taxon>
        <taxon>Paenibacillus</taxon>
    </lineage>
</organism>
<evidence type="ECO:0000259" key="8">
    <source>
        <dbReference type="Pfam" id="PF00884"/>
    </source>
</evidence>
<dbReference type="PANTHER" id="PTHR47371:SF3">
    <property type="entry name" value="PHOSPHOGLYCEROL TRANSFERASE I"/>
    <property type="match status" value="1"/>
</dbReference>
<keyword evidence="10" id="KW-1185">Reference proteome</keyword>
<evidence type="ECO:0000313" key="10">
    <source>
        <dbReference type="Proteomes" id="UP000683139"/>
    </source>
</evidence>
<comment type="caution">
    <text evidence="9">The sequence shown here is derived from an EMBL/GenBank/DDBJ whole genome shotgun (WGS) entry which is preliminary data.</text>
</comment>
<dbReference type="Gene3D" id="3.40.720.10">
    <property type="entry name" value="Alkaline Phosphatase, subunit A"/>
    <property type="match status" value="1"/>
</dbReference>
<dbReference type="GO" id="GO:0005886">
    <property type="term" value="C:plasma membrane"/>
    <property type="evidence" value="ECO:0007669"/>
    <property type="project" value="UniProtKB-SubCell"/>
</dbReference>
<dbReference type="InterPro" id="IPR017850">
    <property type="entry name" value="Alkaline_phosphatase_core_sf"/>
</dbReference>
<evidence type="ECO:0000313" key="9">
    <source>
        <dbReference type="EMBL" id="GIP18210.1"/>
    </source>
</evidence>
<feature type="transmembrane region" description="Helical" evidence="7">
    <location>
        <begin position="87"/>
        <end position="107"/>
    </location>
</feature>
<dbReference type="InterPro" id="IPR050448">
    <property type="entry name" value="OpgB/LTA_synthase_biosynth"/>
</dbReference>
<feature type="domain" description="Sulfatase N-terminal" evidence="8">
    <location>
        <begin position="275"/>
        <end position="550"/>
    </location>
</feature>
<keyword evidence="9" id="KW-0808">Transferase</keyword>
<feature type="transmembrane region" description="Helical" evidence="7">
    <location>
        <begin position="63"/>
        <end position="82"/>
    </location>
</feature>
<comment type="subcellular location">
    <subcellularLocation>
        <location evidence="1">Cell membrane</location>
        <topology evidence="1">Multi-pass membrane protein</topology>
    </subcellularLocation>
</comment>
<protein>
    <submittedName>
        <fullName evidence="9">Phosphoglycerol transferase</fullName>
    </submittedName>
</protein>
<evidence type="ECO:0000256" key="7">
    <source>
        <dbReference type="SAM" id="Phobius"/>
    </source>
</evidence>
<gene>
    <name evidence="9" type="ORF">J40TS1_38520</name>
</gene>
<dbReference type="CDD" id="cd16015">
    <property type="entry name" value="LTA_synthase"/>
    <property type="match status" value="1"/>
</dbReference>
<name>A0A919YR91_9BACL</name>
<evidence type="ECO:0000256" key="3">
    <source>
        <dbReference type="ARBA" id="ARBA00022475"/>
    </source>
</evidence>
<feature type="transmembrane region" description="Helical" evidence="7">
    <location>
        <begin position="127"/>
        <end position="160"/>
    </location>
</feature>
<accession>A0A919YR91</accession>
<proteinExistence type="predicted"/>
<keyword evidence="3" id="KW-1003">Cell membrane</keyword>
<dbReference type="SUPFAM" id="SSF53649">
    <property type="entry name" value="Alkaline phosphatase-like"/>
    <property type="match status" value="1"/>
</dbReference>
<sequence>MIFKARINAWRAGLQRILEGSPRRKYSIITGLTLLLPLGLMLWTESLQRGSLTNAFGWMLKNATISMFNYGIYLSVFVLIYALVGRFVFAAGLSALLLALAALTSYFKSSLIGEPFFPWDLMLRKEGLNIFSYISSFSTAFKLLVILLCIACIFLLRIVVPKLSLPLLARLGLGLLSIYVLYAASVQSPWAGKLAKELGYKETVWNQNKNYTDNGLAAAFVMNVKHTIIERPEGYSKEELARIAESIVAIQQASAQSANDGQDNSAAGSEAAVKPNVIFIMNEAFWDPTLLPNVSFSEDPIPTVRGLQQQFTSGYLLSPQFGGGTSNVEFEVLTGLSMSLLPQGAVPYQQHVGDSLPTLASYFEDQGYYSMGIHPYDGWFWSRNRVYKSFGFERFKSKTGFDNPQFKGAYISDEEVTKSIIEEVSASDRPMFIYAVTMQNHGPYSKPRYQEHEVQVSGELTEDAAQILQTYTQGVRDADKALGDLIAHFEQSGEPTVIIFYGDHLPMLGEEYSVYLQGGLISSSSAWDWSLEEWQRMRSIPFVTWSNIPMEKQSYPALSYAFLGSVILDELHMDKPAQFALGSKLAKQLPAMTGPLYVDAQSQLYAKVPEHSKSLVDDYRKLQYDLMFGKRYLADYVDGAFIHKTPQEGYTLE</sequence>
<dbReference type="EMBL" id="BOSE01000008">
    <property type="protein sequence ID" value="GIP18210.1"/>
    <property type="molecule type" value="Genomic_DNA"/>
</dbReference>
<dbReference type="GO" id="GO:0016740">
    <property type="term" value="F:transferase activity"/>
    <property type="evidence" value="ECO:0007669"/>
    <property type="project" value="UniProtKB-KW"/>
</dbReference>
<dbReference type="AlphaFoldDB" id="A0A919YR91"/>
<evidence type="ECO:0000256" key="1">
    <source>
        <dbReference type="ARBA" id="ARBA00004651"/>
    </source>
</evidence>
<evidence type="ECO:0000256" key="2">
    <source>
        <dbReference type="ARBA" id="ARBA00004936"/>
    </source>
</evidence>
<keyword evidence="6 7" id="KW-0472">Membrane</keyword>
<dbReference type="Pfam" id="PF00884">
    <property type="entry name" value="Sulfatase"/>
    <property type="match status" value="1"/>
</dbReference>
<feature type="transmembrane region" description="Helical" evidence="7">
    <location>
        <begin position="26"/>
        <end position="43"/>
    </location>
</feature>
<dbReference type="PANTHER" id="PTHR47371">
    <property type="entry name" value="LIPOTEICHOIC ACID SYNTHASE"/>
    <property type="match status" value="1"/>
</dbReference>
<evidence type="ECO:0000256" key="4">
    <source>
        <dbReference type="ARBA" id="ARBA00022692"/>
    </source>
</evidence>
<evidence type="ECO:0000256" key="6">
    <source>
        <dbReference type="ARBA" id="ARBA00023136"/>
    </source>
</evidence>